<dbReference type="PROSITE" id="PS51257">
    <property type="entry name" value="PROKAR_LIPOPROTEIN"/>
    <property type="match status" value="1"/>
</dbReference>
<evidence type="ECO:0000313" key="2">
    <source>
        <dbReference type="Proteomes" id="UP000186917"/>
    </source>
</evidence>
<name>A0A173MDT5_9BACT</name>
<keyword evidence="2" id="KW-1185">Reference proteome</keyword>
<organism evidence="1 2">
    <name type="scientific">Filimonas lacunae</name>
    <dbReference type="NCBI Taxonomy" id="477680"/>
    <lineage>
        <taxon>Bacteria</taxon>
        <taxon>Pseudomonadati</taxon>
        <taxon>Bacteroidota</taxon>
        <taxon>Chitinophagia</taxon>
        <taxon>Chitinophagales</taxon>
        <taxon>Chitinophagaceae</taxon>
        <taxon>Filimonas</taxon>
    </lineage>
</organism>
<dbReference type="OrthoDB" id="707849at2"/>
<dbReference type="EMBL" id="FTOR01000008">
    <property type="protein sequence ID" value="SIT28890.1"/>
    <property type="molecule type" value="Genomic_DNA"/>
</dbReference>
<dbReference type="Proteomes" id="UP000186917">
    <property type="component" value="Unassembled WGS sequence"/>
</dbReference>
<dbReference type="KEGG" id="fln:FLA_1702"/>
<gene>
    <name evidence="1" type="ORF">SAMN05421788_108161</name>
</gene>
<proteinExistence type="predicted"/>
<dbReference type="AlphaFoldDB" id="A0A173MDT5"/>
<dbReference type="InterPro" id="IPR025396">
    <property type="entry name" value="DUF4302"/>
</dbReference>
<dbReference type="Pfam" id="PF14135">
    <property type="entry name" value="DUF4302"/>
    <property type="match status" value="1"/>
</dbReference>
<evidence type="ECO:0000313" key="1">
    <source>
        <dbReference type="EMBL" id="SIT28890.1"/>
    </source>
</evidence>
<evidence type="ECO:0008006" key="3">
    <source>
        <dbReference type="Google" id="ProtNLM"/>
    </source>
</evidence>
<sequence length="449" mass="49273">MRKLLYILLVGSLVASCSKKNDRAFDESPDQRVNEVLNKYQKQLETATYGWKAAVITDSGRGTAYSFYFNFDSFNRVKMYSDFTDEFATVSKESSYRLKALQQVSLLFDTYNYIHVLADPDPSVAGGATGSGYNVDFEFYFDDNSTADTIHLVGRKHGNTAVLVRANKAEADAYAAGGLKSSFAFDEQYGDILQYWKIVKIDGVTYQLTASPDSKGFIVAWKDADGTAHVVTTNYYFTSNGIELVTPIVNGATVINSFTNLTWNSATSSINAKLNGTTSVTISGAAAPAYVDLNAPANWYQAGVTAATFWYSDKGFHMNGVDDALGLVNSTGTTAYPIFWYLAYYPGYNTTNRPNYDLCGPFYRTADYSDRSLALGGTAPQKPTFNATSGRVTFSELGTFGTLPASGPWIDTRALLYGTSWYAVKTSSGTYDLVSYADSKTWISWQLAQ</sequence>
<dbReference type="STRING" id="477680.SAMN05421788_108161"/>
<protein>
    <recommendedName>
        <fullName evidence="3">DUF4302 domain-containing protein</fullName>
    </recommendedName>
</protein>
<dbReference type="RefSeq" id="WP_076381189.1">
    <property type="nucleotide sequence ID" value="NZ_AP017422.1"/>
</dbReference>
<reference evidence="2" key="1">
    <citation type="submission" date="2017-01" db="EMBL/GenBank/DDBJ databases">
        <authorList>
            <person name="Varghese N."/>
            <person name="Submissions S."/>
        </authorList>
    </citation>
    <scope>NUCLEOTIDE SEQUENCE [LARGE SCALE GENOMIC DNA]</scope>
    <source>
        <strain evidence="2">DSM 21054</strain>
    </source>
</reference>
<accession>A0A173MDT5</accession>